<dbReference type="PATRIC" id="fig|1486262.3.peg.2365"/>
<keyword evidence="1" id="KW-1133">Transmembrane helix</keyword>
<dbReference type="EMBL" id="CP010803">
    <property type="protein sequence ID" value="AJY46149.1"/>
    <property type="molecule type" value="Genomic_DNA"/>
</dbReference>
<evidence type="ECO:0000313" key="3">
    <source>
        <dbReference type="Proteomes" id="UP000032611"/>
    </source>
</evidence>
<sequence>MSEPTRKSRFGEGWMDPTRNNIILIYILFLIGGFILVTCVIAALSAMTNQEKAEGWLKTHYTWAIRTFWVAVVIAAAAYASSFVVSGYYGYTVYVAWLFLRAGIGLVTVKQSKPMARPTSLFV</sequence>
<dbReference type="RefSeq" id="WP_045681376.1">
    <property type="nucleotide sequence ID" value="NZ_CP010803.1"/>
</dbReference>
<accession>A0A0D5LPJ5</accession>
<organism evidence="2 3">
    <name type="scientific">Martelella endophytica</name>
    <dbReference type="NCBI Taxonomy" id="1486262"/>
    <lineage>
        <taxon>Bacteria</taxon>
        <taxon>Pseudomonadati</taxon>
        <taxon>Pseudomonadota</taxon>
        <taxon>Alphaproteobacteria</taxon>
        <taxon>Hyphomicrobiales</taxon>
        <taxon>Aurantimonadaceae</taxon>
        <taxon>Martelella</taxon>
    </lineage>
</organism>
<dbReference type="KEGG" id="mey:TM49_11430"/>
<dbReference type="STRING" id="1486262.TM49_11430"/>
<name>A0A0D5LPJ5_MAREN</name>
<keyword evidence="1" id="KW-0812">Transmembrane</keyword>
<protein>
    <recommendedName>
        <fullName evidence="4">Transmembrane protein</fullName>
    </recommendedName>
</protein>
<keyword evidence="3" id="KW-1185">Reference proteome</keyword>
<reference evidence="2 3" key="1">
    <citation type="journal article" date="2015" name="Genome Announc.">
        <title>Complete genome sequence of Martelella endophytica YC6887, which has antifungal activity associated with a halophyte.</title>
        <authorList>
            <person name="Khan A."/>
            <person name="Khan H."/>
            <person name="Chung E.J."/>
            <person name="Hossain M.T."/>
            <person name="Chung Y.R."/>
        </authorList>
    </citation>
    <scope>NUCLEOTIDE SEQUENCE [LARGE SCALE GENOMIC DNA]</scope>
    <source>
        <strain evidence="2">YC6887</strain>
    </source>
</reference>
<dbReference type="AlphaFoldDB" id="A0A0D5LPJ5"/>
<proteinExistence type="predicted"/>
<feature type="transmembrane region" description="Helical" evidence="1">
    <location>
        <begin position="23"/>
        <end position="46"/>
    </location>
</feature>
<feature type="transmembrane region" description="Helical" evidence="1">
    <location>
        <begin position="91"/>
        <end position="109"/>
    </location>
</feature>
<dbReference type="Proteomes" id="UP000032611">
    <property type="component" value="Chromosome"/>
</dbReference>
<keyword evidence="1" id="KW-0472">Membrane</keyword>
<gene>
    <name evidence="2" type="ORF">TM49_11430</name>
</gene>
<dbReference type="HOGENOM" id="CLU_129294_2_0_5"/>
<evidence type="ECO:0000313" key="2">
    <source>
        <dbReference type="EMBL" id="AJY46149.1"/>
    </source>
</evidence>
<evidence type="ECO:0008006" key="4">
    <source>
        <dbReference type="Google" id="ProtNLM"/>
    </source>
</evidence>
<dbReference type="OrthoDB" id="5405464at2"/>
<evidence type="ECO:0000256" key="1">
    <source>
        <dbReference type="SAM" id="Phobius"/>
    </source>
</evidence>
<feature type="transmembrane region" description="Helical" evidence="1">
    <location>
        <begin position="67"/>
        <end position="85"/>
    </location>
</feature>